<sequence length="481" mass="52897">MPMLRFGLIHVALVIFIFMLQLTYPSWSPPAYGQEMPIESERSWMLGEKQKQVDAAVSIRERGGFIARDETFLGTIYYAMGEAHLLHTGDLALIDIGSEKGLQVGEYLTIFGVSPMVRHTQTGALMGRPVRMLGTAILVQVEATTATIRITEVFDEILVGDRVERYGVLPPEVPTVEPSVQAVMRTDTESAFGSIQSAKDNKLALAAGDIVYIDQGAAQGVKMGDRFLVYNERRTARHPDTDIVLPVAPRPIGELRIVDVQIDSSTAHVEMSRLEFGVGAMVRLADHRARSAYSLAGVSTVDALLVLIPPCLEQARAAIRAARAAGVRTADLLEAANAIIYATTTFEQAQALLEQGNREQAHQLLQAVESDCLRAQQLAGDVNWQLAAQSGDRYTVQPGDSLWGIAARPAIYQDPLLWPILYQGNRDRLSDPDMIYPQQELAVPRGYSQDDANTARQRARTRGPWRLGDGSDDYILEGFQP</sequence>
<keyword evidence="4" id="KW-1185">Reference proteome</keyword>
<evidence type="ECO:0000313" key="4">
    <source>
        <dbReference type="Proteomes" id="UP000019141"/>
    </source>
</evidence>
<dbReference type="InterPro" id="IPR036779">
    <property type="entry name" value="LysM_dom_sf"/>
</dbReference>
<evidence type="ECO:0000313" key="3">
    <source>
        <dbReference type="EMBL" id="ETW97527.1"/>
    </source>
</evidence>
<dbReference type="AlphaFoldDB" id="W4LHS0"/>
<comment type="caution">
    <text evidence="3">The sequence shown here is derived from an EMBL/GenBank/DDBJ whole genome shotgun (WGS) entry which is preliminary data.</text>
</comment>
<gene>
    <name evidence="3" type="ORF">ETSY1_22330</name>
</gene>
<feature type="region of interest" description="Disordered" evidence="1">
    <location>
        <begin position="441"/>
        <end position="472"/>
    </location>
</feature>
<dbReference type="Proteomes" id="UP000019141">
    <property type="component" value="Unassembled WGS sequence"/>
</dbReference>
<dbReference type="HOGENOM" id="CLU_567053_0_0_7"/>
<dbReference type="EMBL" id="AZHW01000653">
    <property type="protein sequence ID" value="ETW97527.1"/>
    <property type="molecule type" value="Genomic_DNA"/>
</dbReference>
<evidence type="ECO:0000256" key="1">
    <source>
        <dbReference type="SAM" id="MobiDB-lite"/>
    </source>
</evidence>
<dbReference type="PROSITE" id="PS51782">
    <property type="entry name" value="LYSM"/>
    <property type="match status" value="1"/>
</dbReference>
<dbReference type="Pfam" id="PF01476">
    <property type="entry name" value="LysM"/>
    <property type="match status" value="1"/>
</dbReference>
<reference evidence="3 4" key="1">
    <citation type="journal article" date="2014" name="Nature">
        <title>An environmental bacterial taxon with a large and distinct metabolic repertoire.</title>
        <authorList>
            <person name="Wilson M.C."/>
            <person name="Mori T."/>
            <person name="Ruckert C."/>
            <person name="Uria A.R."/>
            <person name="Helf M.J."/>
            <person name="Takada K."/>
            <person name="Gernert C."/>
            <person name="Steffens U.A."/>
            <person name="Heycke N."/>
            <person name="Schmitt S."/>
            <person name="Rinke C."/>
            <person name="Helfrich E.J."/>
            <person name="Brachmann A.O."/>
            <person name="Gurgui C."/>
            <person name="Wakimoto T."/>
            <person name="Kracht M."/>
            <person name="Crusemann M."/>
            <person name="Hentschel U."/>
            <person name="Abe I."/>
            <person name="Matsunaga S."/>
            <person name="Kalinowski J."/>
            <person name="Takeyama H."/>
            <person name="Piel J."/>
        </authorList>
    </citation>
    <scope>NUCLEOTIDE SEQUENCE [LARGE SCALE GENOMIC DNA]</scope>
    <source>
        <strain evidence="4">TSY1</strain>
    </source>
</reference>
<protein>
    <recommendedName>
        <fullName evidence="2">LysM domain-containing protein</fullName>
    </recommendedName>
</protein>
<dbReference type="InterPro" id="IPR018392">
    <property type="entry name" value="LysM"/>
</dbReference>
<proteinExistence type="predicted"/>
<feature type="domain" description="LysM" evidence="2">
    <location>
        <begin position="392"/>
        <end position="443"/>
    </location>
</feature>
<dbReference type="Gene3D" id="3.10.350.10">
    <property type="entry name" value="LysM domain"/>
    <property type="match status" value="1"/>
</dbReference>
<dbReference type="PANTHER" id="PTHR34700">
    <property type="entry name" value="POTASSIUM BINDING PROTEIN KBP"/>
    <property type="match status" value="1"/>
</dbReference>
<dbReference type="CDD" id="cd00118">
    <property type="entry name" value="LysM"/>
    <property type="match status" value="1"/>
</dbReference>
<accession>W4LHS0</accession>
<organism evidence="3 4">
    <name type="scientific">Entotheonella factor</name>
    <dbReference type="NCBI Taxonomy" id="1429438"/>
    <lineage>
        <taxon>Bacteria</taxon>
        <taxon>Pseudomonadati</taxon>
        <taxon>Nitrospinota/Tectimicrobiota group</taxon>
        <taxon>Candidatus Tectimicrobiota</taxon>
        <taxon>Candidatus Entotheonellia</taxon>
        <taxon>Candidatus Entotheonellales</taxon>
        <taxon>Candidatus Entotheonellaceae</taxon>
        <taxon>Candidatus Entotheonella</taxon>
    </lineage>
</organism>
<dbReference type="SMART" id="SM00257">
    <property type="entry name" value="LysM"/>
    <property type="match status" value="1"/>
</dbReference>
<evidence type="ECO:0000259" key="2">
    <source>
        <dbReference type="PROSITE" id="PS51782"/>
    </source>
</evidence>
<dbReference type="PANTHER" id="PTHR34700:SF4">
    <property type="entry name" value="PHAGE-LIKE ELEMENT PBSX PROTEIN XKDP"/>
    <property type="match status" value="1"/>
</dbReference>
<name>W4LHS0_ENTF1</name>
<dbReference type="InterPro" id="IPR052196">
    <property type="entry name" value="Bact_Kbp"/>
</dbReference>